<feature type="transmembrane region" description="Helical" evidence="1">
    <location>
        <begin position="53"/>
        <end position="75"/>
    </location>
</feature>
<protein>
    <submittedName>
        <fullName evidence="3">Pilus assembly protein</fullName>
    </submittedName>
</protein>
<keyword evidence="1" id="KW-0812">Transmembrane</keyword>
<evidence type="ECO:0000313" key="3">
    <source>
        <dbReference type="EMBL" id="MBZ6150117.1"/>
    </source>
</evidence>
<reference evidence="3 4" key="1">
    <citation type="submission" date="2021-06" db="EMBL/GenBank/DDBJ databases">
        <title>Ecological speciation of a Streptomyces species isolated from different habitats and geographic origins.</title>
        <authorList>
            <person name="Wang J."/>
        </authorList>
    </citation>
    <scope>NUCLEOTIDE SEQUENCE [LARGE SCALE GENOMIC DNA]</scope>
    <source>
        <strain evidence="3 4">FXJ8.012</strain>
    </source>
</reference>
<organism evidence="3 4">
    <name type="scientific">Streptomyces olivaceus</name>
    <dbReference type="NCBI Taxonomy" id="47716"/>
    <lineage>
        <taxon>Bacteria</taxon>
        <taxon>Bacillati</taxon>
        <taxon>Actinomycetota</taxon>
        <taxon>Actinomycetes</taxon>
        <taxon>Kitasatosporales</taxon>
        <taxon>Streptomycetaceae</taxon>
        <taxon>Streptomyces</taxon>
    </lineage>
</organism>
<dbReference type="Pfam" id="PF07811">
    <property type="entry name" value="TadE"/>
    <property type="match status" value="1"/>
</dbReference>
<dbReference type="InterPro" id="IPR012495">
    <property type="entry name" value="TadE-like_dom"/>
</dbReference>
<comment type="caution">
    <text evidence="3">The sequence shown here is derived from an EMBL/GenBank/DDBJ whole genome shotgun (WGS) entry which is preliminary data.</text>
</comment>
<evidence type="ECO:0000313" key="4">
    <source>
        <dbReference type="Proteomes" id="UP000758701"/>
    </source>
</evidence>
<feature type="domain" description="TadE-like" evidence="2">
    <location>
        <begin position="47"/>
        <end position="89"/>
    </location>
</feature>
<keyword evidence="1" id="KW-0472">Membrane</keyword>
<accession>A0ABS7VXW4</accession>
<keyword evidence="4" id="KW-1185">Reference proteome</keyword>
<name>A0ABS7VXW4_STROV</name>
<sequence>MPYSVNLWGRAWGKAPGETRGRAKVRVRAWGKARRTDRTGARRRDRGQVAIEYLGFLPVLIAVGMAVVQLGLVAYTAQQAGTAARAGARSASLQESAQGACAAAVSSWLADGTDCPPSYGGEEVTVTATVGIPSIVPGWDFGDATRTATMPLDH</sequence>
<evidence type="ECO:0000259" key="2">
    <source>
        <dbReference type="Pfam" id="PF07811"/>
    </source>
</evidence>
<evidence type="ECO:0000256" key="1">
    <source>
        <dbReference type="SAM" id="Phobius"/>
    </source>
</evidence>
<keyword evidence="1" id="KW-1133">Transmembrane helix</keyword>
<gene>
    <name evidence="3" type="ORF">KVH32_02910</name>
</gene>
<dbReference type="Proteomes" id="UP000758701">
    <property type="component" value="Unassembled WGS sequence"/>
</dbReference>
<dbReference type="EMBL" id="JAHSTP010000001">
    <property type="protein sequence ID" value="MBZ6150117.1"/>
    <property type="molecule type" value="Genomic_DNA"/>
</dbReference>
<proteinExistence type="predicted"/>